<reference evidence="2" key="1">
    <citation type="journal article" date="2017" name="Genome Biol.">
        <title>Comparative genomics reveals high biological diversity and specific adaptations in the industrially and medically important fungal genus Aspergillus.</title>
        <authorList>
            <person name="de Vries R.P."/>
            <person name="Riley R."/>
            <person name="Wiebenga A."/>
            <person name="Aguilar-Osorio G."/>
            <person name="Amillis S."/>
            <person name="Uchima C.A."/>
            <person name="Anderluh G."/>
            <person name="Asadollahi M."/>
            <person name="Askin M."/>
            <person name="Barry K."/>
            <person name="Battaglia E."/>
            <person name="Bayram O."/>
            <person name="Benocci T."/>
            <person name="Braus-Stromeyer S.A."/>
            <person name="Caldana C."/>
            <person name="Canovas D."/>
            <person name="Cerqueira G.C."/>
            <person name="Chen F."/>
            <person name="Chen W."/>
            <person name="Choi C."/>
            <person name="Clum A."/>
            <person name="Dos Santos R.A."/>
            <person name="Damasio A.R."/>
            <person name="Diallinas G."/>
            <person name="Emri T."/>
            <person name="Fekete E."/>
            <person name="Flipphi M."/>
            <person name="Freyberg S."/>
            <person name="Gallo A."/>
            <person name="Gournas C."/>
            <person name="Habgood R."/>
            <person name="Hainaut M."/>
            <person name="Harispe M.L."/>
            <person name="Henrissat B."/>
            <person name="Hilden K.S."/>
            <person name="Hope R."/>
            <person name="Hossain A."/>
            <person name="Karabika E."/>
            <person name="Karaffa L."/>
            <person name="Karanyi Z."/>
            <person name="Krasevec N."/>
            <person name="Kuo A."/>
            <person name="Kusch H."/>
            <person name="LaButti K."/>
            <person name="Lagendijk E.L."/>
            <person name="Lapidus A."/>
            <person name="Levasseur A."/>
            <person name="Lindquist E."/>
            <person name="Lipzen A."/>
            <person name="Logrieco A.F."/>
            <person name="MacCabe A."/>
            <person name="Maekelae M.R."/>
            <person name="Malavazi I."/>
            <person name="Melin P."/>
            <person name="Meyer V."/>
            <person name="Mielnichuk N."/>
            <person name="Miskei M."/>
            <person name="Molnar A.P."/>
            <person name="Mule G."/>
            <person name="Ngan C.Y."/>
            <person name="Orejas M."/>
            <person name="Orosz E."/>
            <person name="Ouedraogo J.P."/>
            <person name="Overkamp K.M."/>
            <person name="Park H.-S."/>
            <person name="Perrone G."/>
            <person name="Piumi F."/>
            <person name="Punt P.J."/>
            <person name="Ram A.F."/>
            <person name="Ramon A."/>
            <person name="Rauscher S."/>
            <person name="Record E."/>
            <person name="Riano-Pachon D.M."/>
            <person name="Robert V."/>
            <person name="Roehrig J."/>
            <person name="Ruller R."/>
            <person name="Salamov A."/>
            <person name="Salih N.S."/>
            <person name="Samson R.A."/>
            <person name="Sandor E."/>
            <person name="Sanguinetti M."/>
            <person name="Schuetze T."/>
            <person name="Sepcic K."/>
            <person name="Shelest E."/>
            <person name="Sherlock G."/>
            <person name="Sophianopoulou V."/>
            <person name="Squina F.M."/>
            <person name="Sun H."/>
            <person name="Susca A."/>
            <person name="Todd R.B."/>
            <person name="Tsang A."/>
            <person name="Unkles S.E."/>
            <person name="van de Wiele N."/>
            <person name="van Rossen-Uffink D."/>
            <person name="Oliveira J.V."/>
            <person name="Vesth T.C."/>
            <person name="Visser J."/>
            <person name="Yu J.-H."/>
            <person name="Zhou M."/>
            <person name="Andersen M.R."/>
            <person name="Archer D.B."/>
            <person name="Baker S.E."/>
            <person name="Benoit I."/>
            <person name="Brakhage A.A."/>
            <person name="Braus G.H."/>
            <person name="Fischer R."/>
            <person name="Frisvad J.C."/>
            <person name="Goldman G.H."/>
            <person name="Houbraken J."/>
            <person name="Oakley B."/>
            <person name="Pocsi I."/>
            <person name="Scazzocchio C."/>
            <person name="Seiboth B."/>
            <person name="vanKuyk P.A."/>
            <person name="Wortman J."/>
            <person name="Dyer P.S."/>
            <person name="Grigoriev I.V."/>
        </authorList>
    </citation>
    <scope>NUCLEOTIDE SEQUENCE [LARGE SCALE GENOMIC DNA]</scope>
    <source>
        <strain evidence="2">CBS 506.65</strain>
    </source>
</reference>
<name>A0A1L9SHK1_9EURO</name>
<dbReference type="GeneID" id="34613136"/>
<keyword evidence="2" id="KW-1185">Reference proteome</keyword>
<dbReference type="RefSeq" id="XP_022581210.1">
    <property type="nucleotide sequence ID" value="XM_022726672.1"/>
</dbReference>
<sequence>MVIVVQSEEFLTSCPPNLPPRNRAVAVCGIADVNDAARPGDDGWFVSDFYLFRHLLSSRVTYRLGAMHEADYYRRQMGIDDPSVLS</sequence>
<proteinExistence type="predicted"/>
<evidence type="ECO:0000313" key="1">
    <source>
        <dbReference type="EMBL" id="OJJ46700.1"/>
    </source>
</evidence>
<accession>A0A1L9SHK1</accession>
<protein>
    <submittedName>
        <fullName evidence="1">Uncharacterized protein</fullName>
    </submittedName>
</protein>
<dbReference type="STRING" id="1073090.A0A1L9SHK1"/>
<evidence type="ECO:0000313" key="2">
    <source>
        <dbReference type="Proteomes" id="UP000184188"/>
    </source>
</evidence>
<dbReference type="AlphaFoldDB" id="A0A1L9SHK1"/>
<organism evidence="1 2">
    <name type="scientific">Penicilliopsis zonata CBS 506.65</name>
    <dbReference type="NCBI Taxonomy" id="1073090"/>
    <lineage>
        <taxon>Eukaryota</taxon>
        <taxon>Fungi</taxon>
        <taxon>Dikarya</taxon>
        <taxon>Ascomycota</taxon>
        <taxon>Pezizomycotina</taxon>
        <taxon>Eurotiomycetes</taxon>
        <taxon>Eurotiomycetidae</taxon>
        <taxon>Eurotiales</taxon>
        <taxon>Aspergillaceae</taxon>
        <taxon>Penicilliopsis</taxon>
    </lineage>
</organism>
<dbReference type="VEuPathDB" id="FungiDB:ASPZODRAFT_16448"/>
<dbReference type="OrthoDB" id="3000060at2759"/>
<gene>
    <name evidence="1" type="ORF">ASPZODRAFT_16448</name>
</gene>
<dbReference type="Proteomes" id="UP000184188">
    <property type="component" value="Unassembled WGS sequence"/>
</dbReference>
<dbReference type="EMBL" id="KV878342">
    <property type="protein sequence ID" value="OJJ46700.1"/>
    <property type="molecule type" value="Genomic_DNA"/>
</dbReference>